<keyword evidence="2 3" id="KW-0456">Lyase</keyword>
<gene>
    <name evidence="6" type="ORF">SmJEL517_g06053</name>
</gene>
<dbReference type="InterPro" id="IPR032465">
    <property type="entry name" value="ACMSD"/>
</dbReference>
<organism evidence="6 7">
    <name type="scientific">Synchytrium microbalum</name>
    <dbReference type="NCBI Taxonomy" id="1806994"/>
    <lineage>
        <taxon>Eukaryota</taxon>
        <taxon>Fungi</taxon>
        <taxon>Fungi incertae sedis</taxon>
        <taxon>Chytridiomycota</taxon>
        <taxon>Chytridiomycota incertae sedis</taxon>
        <taxon>Chytridiomycetes</taxon>
        <taxon>Synchytriales</taxon>
        <taxon>Synchytriaceae</taxon>
        <taxon>Synchytrium</taxon>
    </lineage>
</organism>
<evidence type="ECO:0000313" key="6">
    <source>
        <dbReference type="EMBL" id="TPX30367.1"/>
    </source>
</evidence>
<dbReference type="OrthoDB" id="432010at2759"/>
<proteinExistence type="inferred from homology"/>
<dbReference type="Gene3D" id="3.20.20.140">
    <property type="entry name" value="Metal-dependent hydrolases"/>
    <property type="match status" value="1"/>
</dbReference>
<accession>A0A507BKL1</accession>
<protein>
    <recommendedName>
        <fullName evidence="5">Amidohydrolase-related domain-containing protein</fullName>
    </recommendedName>
</protein>
<dbReference type="Pfam" id="PF04909">
    <property type="entry name" value="Amidohydro_2"/>
    <property type="match status" value="1"/>
</dbReference>
<keyword evidence="7" id="KW-1185">Reference proteome</keyword>
<dbReference type="SUPFAM" id="SSF51556">
    <property type="entry name" value="Metallo-dependent hydrolases"/>
    <property type="match status" value="1"/>
</dbReference>
<dbReference type="GO" id="GO:0005737">
    <property type="term" value="C:cytoplasm"/>
    <property type="evidence" value="ECO:0007669"/>
    <property type="project" value="TreeGrafter"/>
</dbReference>
<comment type="caution">
    <text evidence="6">The sequence shown here is derived from an EMBL/GenBank/DDBJ whole genome shotgun (WGS) entry which is preliminary data.</text>
</comment>
<evidence type="ECO:0000256" key="2">
    <source>
        <dbReference type="ARBA" id="ARBA00023239"/>
    </source>
</evidence>
<reference evidence="6 7" key="1">
    <citation type="journal article" date="2019" name="Sci. Rep.">
        <title>Comparative genomics of chytrid fungi reveal insights into the obligate biotrophic and pathogenic lifestyle of Synchytrium endobioticum.</title>
        <authorList>
            <person name="van de Vossenberg B.T.L.H."/>
            <person name="Warris S."/>
            <person name="Nguyen H.D.T."/>
            <person name="van Gent-Pelzer M.P.E."/>
            <person name="Joly D.L."/>
            <person name="van de Geest H.C."/>
            <person name="Bonants P.J.M."/>
            <person name="Smith D.S."/>
            <person name="Levesque C.A."/>
            <person name="van der Lee T.A.J."/>
        </authorList>
    </citation>
    <scope>NUCLEOTIDE SEQUENCE [LARGE SCALE GENOMIC DNA]</scope>
    <source>
        <strain evidence="6 7">JEL517</strain>
    </source>
</reference>
<dbReference type="RefSeq" id="XP_031022042.1">
    <property type="nucleotide sequence ID" value="XM_031171979.1"/>
</dbReference>
<dbReference type="Proteomes" id="UP000319731">
    <property type="component" value="Unassembled WGS sequence"/>
</dbReference>
<sequence>MSRKFHVRRDAPKSTTDPWSSIPERLGEITGFKRQVVMVYSHKPGISDSLNEYCADAARFCNSKHGPGSCVGLSTVLPGEAGATKVLERAFSRREITGVKLHAHVQVVRPNDPKCDEIYETCIKHGKSILFHAGRAPNSPGHAQDSDDLCSYRYIEDVMKRHPQLRLCIPHLGSDEESEYFALLQRFENLYLDTANTHSDYLGQLNDSVSIRETIRRGILASSNQIMYGSDFPNIPHTLYTEVRAWDKYDLPPDVLNKLLTKNAETFYGFEASTRTVAVL</sequence>
<dbReference type="GO" id="GO:0016831">
    <property type="term" value="F:carboxy-lyase activity"/>
    <property type="evidence" value="ECO:0007669"/>
    <property type="project" value="UniProtKB-KW"/>
</dbReference>
<evidence type="ECO:0000313" key="7">
    <source>
        <dbReference type="Proteomes" id="UP000319731"/>
    </source>
</evidence>
<dbReference type="GO" id="GO:0019748">
    <property type="term" value="P:secondary metabolic process"/>
    <property type="evidence" value="ECO:0007669"/>
    <property type="project" value="TreeGrafter"/>
</dbReference>
<dbReference type="AlphaFoldDB" id="A0A507BKL1"/>
<evidence type="ECO:0000256" key="4">
    <source>
        <dbReference type="SAM" id="MobiDB-lite"/>
    </source>
</evidence>
<evidence type="ECO:0000259" key="5">
    <source>
        <dbReference type="Pfam" id="PF04909"/>
    </source>
</evidence>
<evidence type="ECO:0000256" key="3">
    <source>
        <dbReference type="RuleBase" id="RU366045"/>
    </source>
</evidence>
<dbReference type="GeneID" id="42007276"/>
<comment type="similarity">
    <text evidence="3">Belongs to the metallo-dependent hydrolases superfamily.</text>
</comment>
<evidence type="ECO:0000256" key="1">
    <source>
        <dbReference type="ARBA" id="ARBA00022793"/>
    </source>
</evidence>
<dbReference type="PANTHER" id="PTHR21240">
    <property type="entry name" value="2-AMINO-3-CARBOXYLMUCONATE-6-SEMIALDEHYDE DECARBOXYLASE"/>
    <property type="match status" value="1"/>
</dbReference>
<dbReference type="EMBL" id="QEAO01000073">
    <property type="protein sequence ID" value="TPX30367.1"/>
    <property type="molecule type" value="Genomic_DNA"/>
</dbReference>
<dbReference type="InterPro" id="IPR032466">
    <property type="entry name" value="Metal_Hydrolase"/>
</dbReference>
<feature type="region of interest" description="Disordered" evidence="4">
    <location>
        <begin position="1"/>
        <end position="22"/>
    </location>
</feature>
<dbReference type="InterPro" id="IPR006680">
    <property type="entry name" value="Amidohydro-rel"/>
</dbReference>
<name>A0A507BKL1_9FUNG</name>
<dbReference type="GO" id="GO:0016787">
    <property type="term" value="F:hydrolase activity"/>
    <property type="evidence" value="ECO:0007669"/>
    <property type="project" value="InterPro"/>
</dbReference>
<dbReference type="CDD" id="cd01292">
    <property type="entry name" value="metallo-dependent_hydrolases"/>
    <property type="match status" value="1"/>
</dbReference>
<dbReference type="PANTHER" id="PTHR21240:SF28">
    <property type="entry name" value="ISO-OROTATE DECARBOXYLASE (EUROFUNG)"/>
    <property type="match status" value="1"/>
</dbReference>
<feature type="domain" description="Amidohydrolase-related" evidence="5">
    <location>
        <begin position="64"/>
        <end position="270"/>
    </location>
</feature>
<keyword evidence="1 3" id="KW-0210">Decarboxylase</keyword>